<evidence type="ECO:0000313" key="7">
    <source>
        <dbReference type="Proteomes" id="UP000241229"/>
    </source>
</evidence>
<dbReference type="PANTHER" id="PTHR37418">
    <property type="entry name" value="3-KETO-5-AMINOHEXANOATE CLEAVAGE ENZYME-RELATED"/>
    <property type="match status" value="1"/>
</dbReference>
<dbReference type="Proteomes" id="UP000241229">
    <property type="component" value="Unassembled WGS sequence"/>
</dbReference>
<dbReference type="AlphaFoldDB" id="A0A2P7RTV1"/>
<dbReference type="GO" id="GO:0043720">
    <property type="term" value="F:3-keto-5-aminohexanoate cleavage activity"/>
    <property type="evidence" value="ECO:0007669"/>
    <property type="project" value="InterPro"/>
</dbReference>
<protein>
    <submittedName>
        <fullName evidence="6">NADPH:quinone reductase</fullName>
    </submittedName>
</protein>
<dbReference type="Pfam" id="PF05853">
    <property type="entry name" value="BKACE"/>
    <property type="match status" value="1"/>
</dbReference>
<gene>
    <name evidence="6" type="ORF">C7I84_25240</name>
</gene>
<evidence type="ECO:0000256" key="4">
    <source>
        <dbReference type="ARBA" id="ARBA00022833"/>
    </source>
</evidence>
<feature type="region of interest" description="Disordered" evidence="5">
    <location>
        <begin position="1"/>
        <end position="31"/>
    </location>
</feature>
<accession>A0A2P7RTV1</accession>
<dbReference type="InterPro" id="IPR013785">
    <property type="entry name" value="Aldolase_TIM"/>
</dbReference>
<reference evidence="6 7" key="1">
    <citation type="submission" date="2018-03" db="EMBL/GenBank/DDBJ databases">
        <title>The draft genome of Mesorhizobium sp. 6GN-30.</title>
        <authorList>
            <person name="Liu L."/>
            <person name="Li L."/>
            <person name="Wang T."/>
            <person name="Zhang X."/>
            <person name="Liang L."/>
        </authorList>
    </citation>
    <scope>NUCLEOTIDE SEQUENCE [LARGE SCALE GENOMIC DNA]</scope>
    <source>
        <strain evidence="6 7">6GN30</strain>
    </source>
</reference>
<dbReference type="EMBL" id="PXYK01000033">
    <property type="protein sequence ID" value="PSJ53645.1"/>
    <property type="molecule type" value="Genomic_DNA"/>
</dbReference>
<dbReference type="InterPro" id="IPR008567">
    <property type="entry name" value="BKACE"/>
</dbReference>
<organism evidence="6 7">
    <name type="scientific">Kumtagia ephedrae</name>
    <dbReference type="NCBI Taxonomy" id="2116701"/>
    <lineage>
        <taxon>Bacteria</taxon>
        <taxon>Pseudomonadati</taxon>
        <taxon>Pseudomonadota</taxon>
        <taxon>Alphaproteobacteria</taxon>
        <taxon>Hyphomicrobiales</taxon>
        <taxon>Phyllobacteriaceae</taxon>
        <taxon>Kumtagia</taxon>
    </lineage>
</organism>
<keyword evidence="7" id="KW-1185">Reference proteome</keyword>
<dbReference type="PANTHER" id="PTHR37418:SF2">
    <property type="entry name" value="3-KETO-5-AMINOHEXANOATE CLEAVAGE ENZYME"/>
    <property type="match status" value="1"/>
</dbReference>
<comment type="cofactor">
    <cofactor evidence="1">
        <name>Zn(2+)</name>
        <dbReference type="ChEBI" id="CHEBI:29105"/>
    </cofactor>
</comment>
<keyword evidence="4" id="KW-0862">Zinc</keyword>
<name>A0A2P7RTV1_9HYPH</name>
<keyword evidence="3" id="KW-0479">Metal-binding</keyword>
<dbReference type="Gene3D" id="3.20.20.70">
    <property type="entry name" value="Aldolase class I"/>
    <property type="match status" value="1"/>
</dbReference>
<feature type="compositionally biased region" description="Gly residues" evidence="5">
    <location>
        <begin position="22"/>
        <end position="31"/>
    </location>
</feature>
<keyword evidence="2" id="KW-0808">Transferase</keyword>
<dbReference type="GO" id="GO:0046872">
    <property type="term" value="F:metal ion binding"/>
    <property type="evidence" value="ECO:0007669"/>
    <property type="project" value="UniProtKB-KW"/>
</dbReference>
<sequence length="329" mass="33770">MRDPRLQLHSADAGRHVHATGSGWGGRGGTGEGRVTRPVILTACVNGGRPDAATLNPGLPVSPETIAAAVAEAAALGAAVAHIHVRDPATGLPSNDAALWAETVCLIREAGTDILLNLSASMDGLLLLDDEAGFVPAPGTTLRPAAGRAEHVLSLRPEIGTIDCGTFALGQAIHVARLGDLREMARLYAEAGVRAEVECFDFGNLEIARRLAAEGAFGPRPFLQICLGTGYGGAPATAAALSAMRERIPEGAVWAAFAAGEDNLWVMREAVSRGGNVRAGLEDTLLDAAGRPTTNAALLKAAVEAIMDAGGRAATPAEARQILGLPARV</sequence>
<evidence type="ECO:0000313" key="6">
    <source>
        <dbReference type="EMBL" id="PSJ53645.1"/>
    </source>
</evidence>
<evidence type="ECO:0000256" key="3">
    <source>
        <dbReference type="ARBA" id="ARBA00022723"/>
    </source>
</evidence>
<evidence type="ECO:0000256" key="5">
    <source>
        <dbReference type="SAM" id="MobiDB-lite"/>
    </source>
</evidence>
<evidence type="ECO:0000256" key="1">
    <source>
        <dbReference type="ARBA" id="ARBA00001947"/>
    </source>
</evidence>
<proteinExistence type="predicted"/>
<comment type="caution">
    <text evidence="6">The sequence shown here is derived from an EMBL/GenBank/DDBJ whole genome shotgun (WGS) entry which is preliminary data.</text>
</comment>
<evidence type="ECO:0000256" key="2">
    <source>
        <dbReference type="ARBA" id="ARBA00022679"/>
    </source>
</evidence>